<evidence type="ECO:0000313" key="1">
    <source>
        <dbReference type="EMBL" id="KAF5314146.1"/>
    </source>
</evidence>
<protein>
    <submittedName>
        <fullName evidence="1">Uncharacterized protein</fullName>
    </submittedName>
</protein>
<dbReference type="Proteomes" id="UP000541558">
    <property type="component" value="Unassembled WGS sequence"/>
</dbReference>
<dbReference type="OrthoDB" id="2900663at2759"/>
<evidence type="ECO:0000313" key="2">
    <source>
        <dbReference type="Proteomes" id="UP000541558"/>
    </source>
</evidence>
<dbReference type="AlphaFoldDB" id="A0A8H5B0N6"/>
<reference evidence="1 2" key="1">
    <citation type="journal article" date="2020" name="ISME J.">
        <title>Uncovering the hidden diversity of litter-decomposition mechanisms in mushroom-forming fungi.</title>
        <authorList>
            <person name="Floudas D."/>
            <person name="Bentzer J."/>
            <person name="Ahren D."/>
            <person name="Johansson T."/>
            <person name="Persson P."/>
            <person name="Tunlid A."/>
        </authorList>
    </citation>
    <scope>NUCLEOTIDE SEQUENCE [LARGE SCALE GENOMIC DNA]</scope>
    <source>
        <strain evidence="1 2">CBS 175.51</strain>
    </source>
</reference>
<accession>A0A8H5B0N6</accession>
<sequence length="315" mass="36207">MPRVFDDRTERLATASIALLRLVNIRGSGKRYQDTPFLEMAMRSDQQGSEIMDYRVEPALYRCIGLYSSHKVTKFCETIANHPSKPPNFFTNHVKTLAVGVQPSAQEMILLLKGCTGVEALLLQFSLPPATSNEPKANRTFTHPILRNVTRMELLYDPTLVWDWTSFRDLESVTHFSVSVQPLHRDAEPPIRRMDWLERLAKDIVPLLPVSLKVFIVSLFDLSTIAGERPSFLQAISEIDIRLVIGINYSPWNKWHWFIKNAVPHTLVDNQDFWEQAEVIVRRRQQGALKWPPKPGHPHEAAILQDLPGYPHDWE</sequence>
<keyword evidence="2" id="KW-1185">Reference proteome</keyword>
<name>A0A8H5B0N6_9AGAR</name>
<comment type="caution">
    <text evidence="1">The sequence shown here is derived from an EMBL/GenBank/DDBJ whole genome shotgun (WGS) entry which is preliminary data.</text>
</comment>
<gene>
    <name evidence="1" type="ORF">D9611_006995</name>
</gene>
<dbReference type="EMBL" id="JAACJK010000222">
    <property type="protein sequence ID" value="KAF5314146.1"/>
    <property type="molecule type" value="Genomic_DNA"/>
</dbReference>
<organism evidence="1 2">
    <name type="scientific">Ephemerocybe angulata</name>
    <dbReference type="NCBI Taxonomy" id="980116"/>
    <lineage>
        <taxon>Eukaryota</taxon>
        <taxon>Fungi</taxon>
        <taxon>Dikarya</taxon>
        <taxon>Basidiomycota</taxon>
        <taxon>Agaricomycotina</taxon>
        <taxon>Agaricomycetes</taxon>
        <taxon>Agaricomycetidae</taxon>
        <taxon>Agaricales</taxon>
        <taxon>Agaricineae</taxon>
        <taxon>Psathyrellaceae</taxon>
        <taxon>Ephemerocybe</taxon>
    </lineage>
</organism>
<proteinExistence type="predicted"/>